<accession>A0A936ZD89</accession>
<evidence type="ECO:0000256" key="1">
    <source>
        <dbReference type="ARBA" id="ARBA00022612"/>
    </source>
</evidence>
<reference evidence="3" key="1">
    <citation type="submission" date="2021-01" db="EMBL/GenBank/DDBJ databases">
        <title>Microvirga sp.</title>
        <authorList>
            <person name="Kim M.K."/>
        </authorList>
    </citation>
    <scope>NUCLEOTIDE SEQUENCE</scope>
    <source>
        <strain evidence="3">5420S-16</strain>
    </source>
</reference>
<protein>
    <submittedName>
        <fullName evidence="3">Terminase small subunit</fullName>
    </submittedName>
</protein>
<dbReference type="InterPro" id="IPR005335">
    <property type="entry name" value="Terminase_ssu"/>
</dbReference>
<organism evidence="3 4">
    <name type="scientific">Microvirga aerilata</name>
    <dbReference type="NCBI Taxonomy" id="670292"/>
    <lineage>
        <taxon>Bacteria</taxon>
        <taxon>Pseudomonadati</taxon>
        <taxon>Pseudomonadota</taxon>
        <taxon>Alphaproteobacteria</taxon>
        <taxon>Hyphomicrobiales</taxon>
        <taxon>Methylobacteriaceae</taxon>
        <taxon>Microvirga</taxon>
    </lineage>
</organism>
<keyword evidence="1" id="KW-1188">Viral release from host cell</keyword>
<keyword evidence="4" id="KW-1185">Reference proteome</keyword>
<evidence type="ECO:0000256" key="2">
    <source>
        <dbReference type="ARBA" id="ARBA00023219"/>
    </source>
</evidence>
<dbReference type="EMBL" id="JAEQMY010000014">
    <property type="protein sequence ID" value="MBL0404704.1"/>
    <property type="molecule type" value="Genomic_DNA"/>
</dbReference>
<dbReference type="Gene3D" id="1.10.10.1400">
    <property type="entry name" value="Terminase, small subunit, N-terminal DNA-binding domain, HTH motif"/>
    <property type="match status" value="1"/>
</dbReference>
<evidence type="ECO:0000313" key="4">
    <source>
        <dbReference type="Proteomes" id="UP000605848"/>
    </source>
</evidence>
<name>A0A936ZD89_9HYPH</name>
<proteinExistence type="predicted"/>
<dbReference type="PANTHER" id="PTHR41328">
    <property type="entry name" value="TERMINASE SMALL SUBUNIT-RELATED"/>
    <property type="match status" value="1"/>
</dbReference>
<dbReference type="AlphaFoldDB" id="A0A936ZD89"/>
<sequence length="140" mass="15905">MTPRQERFVQEYLIDLNGTQAAIRAGYAVSGAHTEANRLLDDPEVKAMVEQGQKALQERAEVDQEYVVRELKEIVRRCTTGTVYNPKAATKALELLGKHLGMFKDEPTTLIQNNVNGEPKVTMITRRIVDPKEQEDDEHR</sequence>
<dbReference type="InterPro" id="IPR038713">
    <property type="entry name" value="Terminase_Gp1_N_sf"/>
</dbReference>
<dbReference type="GO" id="GO:0051276">
    <property type="term" value="P:chromosome organization"/>
    <property type="evidence" value="ECO:0007669"/>
    <property type="project" value="InterPro"/>
</dbReference>
<gene>
    <name evidence="3" type="ORF">JKG68_12060</name>
</gene>
<dbReference type="Proteomes" id="UP000605848">
    <property type="component" value="Unassembled WGS sequence"/>
</dbReference>
<dbReference type="PANTHER" id="PTHR41328:SF2">
    <property type="entry name" value="TERMINASE SMALL SUBUNIT"/>
    <property type="match status" value="1"/>
</dbReference>
<keyword evidence="2" id="KW-0231">Viral genome packaging</keyword>
<dbReference type="RefSeq" id="WP_202059652.1">
    <property type="nucleotide sequence ID" value="NZ_JAEQMY010000014.1"/>
</dbReference>
<dbReference type="Pfam" id="PF03592">
    <property type="entry name" value="Terminase_2"/>
    <property type="match status" value="1"/>
</dbReference>
<dbReference type="InterPro" id="IPR052404">
    <property type="entry name" value="SPP1-like_terminase"/>
</dbReference>
<evidence type="ECO:0000313" key="3">
    <source>
        <dbReference type="EMBL" id="MBL0404704.1"/>
    </source>
</evidence>
<comment type="caution">
    <text evidence="3">The sequence shown here is derived from an EMBL/GenBank/DDBJ whole genome shotgun (WGS) entry which is preliminary data.</text>
</comment>